<organism evidence="10 11">
    <name type="scientific">Eruca vesicaria subsp. sativa</name>
    <name type="common">Garden rocket</name>
    <name type="synonym">Eruca sativa</name>
    <dbReference type="NCBI Taxonomy" id="29727"/>
    <lineage>
        <taxon>Eukaryota</taxon>
        <taxon>Viridiplantae</taxon>
        <taxon>Streptophyta</taxon>
        <taxon>Embryophyta</taxon>
        <taxon>Tracheophyta</taxon>
        <taxon>Spermatophyta</taxon>
        <taxon>Magnoliopsida</taxon>
        <taxon>eudicotyledons</taxon>
        <taxon>Gunneridae</taxon>
        <taxon>Pentapetalae</taxon>
        <taxon>rosids</taxon>
        <taxon>malvids</taxon>
        <taxon>Brassicales</taxon>
        <taxon>Brassicaceae</taxon>
        <taxon>Brassiceae</taxon>
        <taxon>Eruca</taxon>
    </lineage>
</organism>
<dbReference type="PROSITE" id="PS50011">
    <property type="entry name" value="PROTEIN_KINASE_DOM"/>
    <property type="match status" value="1"/>
</dbReference>
<dbReference type="Gene3D" id="1.10.510.10">
    <property type="entry name" value="Transferase(Phosphotransferase) domain 1"/>
    <property type="match status" value="1"/>
</dbReference>
<dbReference type="PROSITE" id="PS00108">
    <property type="entry name" value="PROTEIN_KINASE_ST"/>
    <property type="match status" value="1"/>
</dbReference>
<evidence type="ECO:0000256" key="7">
    <source>
        <dbReference type="PROSITE-ProRule" id="PRU10141"/>
    </source>
</evidence>
<dbReference type="AlphaFoldDB" id="A0ABC8KP55"/>
<name>A0ABC8KP55_ERUVS</name>
<gene>
    <name evidence="10" type="ORF">ERUC_LOCUS24583</name>
</gene>
<comment type="similarity">
    <text evidence="1">Belongs to the protein kinase superfamily. CMGC Ser/Thr protein kinase family. MNB/DYRK subfamily.</text>
</comment>
<dbReference type="GO" id="GO:0004674">
    <property type="term" value="F:protein serine/threonine kinase activity"/>
    <property type="evidence" value="ECO:0007669"/>
    <property type="project" value="UniProtKB-KW"/>
</dbReference>
<feature type="compositionally biased region" description="Polar residues" evidence="8">
    <location>
        <begin position="825"/>
        <end position="847"/>
    </location>
</feature>
<dbReference type="PANTHER" id="PTHR24058">
    <property type="entry name" value="DUAL SPECIFICITY PROTEIN KINASE"/>
    <property type="match status" value="1"/>
</dbReference>
<feature type="region of interest" description="Disordered" evidence="8">
    <location>
        <begin position="669"/>
        <end position="745"/>
    </location>
</feature>
<dbReference type="EMBL" id="CAKOAT010254043">
    <property type="protein sequence ID" value="CAH8358827.1"/>
    <property type="molecule type" value="Genomic_DNA"/>
</dbReference>
<feature type="binding site" evidence="7">
    <location>
        <position position="149"/>
    </location>
    <ligand>
        <name>ATP</name>
        <dbReference type="ChEBI" id="CHEBI:30616"/>
    </ligand>
</feature>
<feature type="region of interest" description="Disordered" evidence="8">
    <location>
        <begin position="806"/>
        <end position="919"/>
    </location>
</feature>
<dbReference type="CDD" id="cd14212">
    <property type="entry name" value="PKc_YAK1"/>
    <property type="match status" value="1"/>
</dbReference>
<evidence type="ECO:0000256" key="6">
    <source>
        <dbReference type="ARBA" id="ARBA00022840"/>
    </source>
</evidence>
<dbReference type="Proteomes" id="UP001642260">
    <property type="component" value="Unassembled WGS sequence"/>
</dbReference>
<dbReference type="InterPro" id="IPR000719">
    <property type="entry name" value="Prot_kinase_dom"/>
</dbReference>
<evidence type="ECO:0000259" key="9">
    <source>
        <dbReference type="PROSITE" id="PS50011"/>
    </source>
</evidence>
<feature type="compositionally biased region" description="Low complexity" evidence="8">
    <location>
        <begin position="675"/>
        <end position="688"/>
    </location>
</feature>
<dbReference type="InterPro" id="IPR017441">
    <property type="entry name" value="Protein_kinase_ATP_BS"/>
</dbReference>
<comment type="caution">
    <text evidence="10">The sequence shown here is derived from an EMBL/GenBank/DDBJ whole genome shotgun (WGS) entry which is preliminary data.</text>
</comment>
<protein>
    <recommendedName>
        <fullName evidence="9">Protein kinase domain-containing protein</fullName>
    </recommendedName>
</protein>
<dbReference type="GO" id="GO:0005524">
    <property type="term" value="F:ATP binding"/>
    <property type="evidence" value="ECO:0007669"/>
    <property type="project" value="UniProtKB-UniRule"/>
</dbReference>
<dbReference type="Pfam" id="PF00069">
    <property type="entry name" value="Pkinase"/>
    <property type="match status" value="1"/>
</dbReference>
<dbReference type="SMART" id="SM00220">
    <property type="entry name" value="S_TKc"/>
    <property type="match status" value="1"/>
</dbReference>
<feature type="region of interest" description="Disordered" evidence="8">
    <location>
        <begin position="769"/>
        <end position="793"/>
    </location>
</feature>
<sequence length="919" mass="101781">MDDIGGRPPEMGSRGASSPWEPIQLVFNRYFPHDNGSDNKDQTLCATVKKKAVVERLTRGLVETYKTCNAQFKYRGELNPKRYLTTPSVGVLNDGFDNVNSDLILAVNDDFCSSDSRHRYVVKDLLGHGTFGQVAKCWVPETNSFVAVKVIKNKPAYYQQALVEVSILTTLNKKYDPEDKHHIVRIYDYFLHQRHLCICFELLDMNLYELIKINQFRGLSLSIVQLFSKQILLGLALLKDAGIIHCDLKPENILLCTSVKPTEIKIIDFGSACMEVKTIYSYIQSRYYRSPEVLLGYRYTTAIDMWSFGCIVAELFLGLPLFPGASEFDILKRMIEILGKQPPDYVLKEAENTNKFFKCVGSVHNLGNGGTYGGGLKSAYMALTEEEFEAREKKKPEIGKEYFRHKNLEEIVKGYPYKINLPEDDVVKETQIRLALIDFLRGLVEFDPAKRWSPFQAAKHPFITGEPFTCPYNPPPETPHVHVAQNIKVDHHPGGGHWFAAGLSPHVSGITRMPMQNSPHFQMIPYSHPNSYGSIGSYGSYNDGTIQGNSYGSYGENGNMFAYYSPVNHTGLYMQNKGGVPMLGTSPDARRRVMHYPHGNGLVTSPSAGNFAPLPLGTSPSQFTPPNTNNQFFAGSPGHHGPTSPVRNSCHGSPLGKMAAFSQFNRRKSVGYSGGSQSQESSLSQAQGHGVDNFYQNEGYSTHNISSSSLRSNMYNPSSSGPHLENPDNTLSVPDPGDWDPNYSDELLLQEDGSDESVIANAFSTSMQLGSTDASSSRRFNSNASASSSNLATQRRYVHSQAFSQVEIGSPPSNDPHARFGQLMPGSQFTPHVSQNSPSRLGQQPQRVNRGRTNAGRAMDRNHINAQLPPSNNTSGGQRSPRSSSYTNGVPWGGRRTNNHHVPNVPSTSHGRMDYGSIA</sequence>
<feature type="compositionally biased region" description="Low complexity" evidence="8">
    <location>
        <begin position="774"/>
        <end position="790"/>
    </location>
</feature>
<keyword evidence="3" id="KW-0808">Transferase</keyword>
<keyword evidence="2" id="KW-0723">Serine/threonine-protein kinase</keyword>
<keyword evidence="11" id="KW-1185">Reference proteome</keyword>
<evidence type="ECO:0000256" key="5">
    <source>
        <dbReference type="ARBA" id="ARBA00022777"/>
    </source>
</evidence>
<dbReference type="InterPro" id="IPR008271">
    <property type="entry name" value="Ser/Thr_kinase_AS"/>
</dbReference>
<dbReference type="PROSITE" id="PS00107">
    <property type="entry name" value="PROTEIN_KINASE_ATP"/>
    <property type="match status" value="1"/>
</dbReference>
<evidence type="ECO:0000313" key="10">
    <source>
        <dbReference type="EMBL" id="CAH8358827.1"/>
    </source>
</evidence>
<dbReference type="PANTHER" id="PTHR24058:SF123">
    <property type="entry name" value="PROTEIN KINASE DOMAIN-CONTAINING PROTEIN"/>
    <property type="match status" value="1"/>
</dbReference>
<evidence type="ECO:0000313" key="11">
    <source>
        <dbReference type="Proteomes" id="UP001642260"/>
    </source>
</evidence>
<reference evidence="10 11" key="1">
    <citation type="submission" date="2022-03" db="EMBL/GenBank/DDBJ databases">
        <authorList>
            <person name="Macdonald S."/>
            <person name="Ahmed S."/>
            <person name="Newling K."/>
        </authorList>
    </citation>
    <scope>NUCLEOTIDE SEQUENCE [LARGE SCALE GENOMIC DNA]</scope>
</reference>
<proteinExistence type="inferred from homology"/>
<evidence type="ECO:0000256" key="4">
    <source>
        <dbReference type="ARBA" id="ARBA00022741"/>
    </source>
</evidence>
<evidence type="ECO:0000256" key="3">
    <source>
        <dbReference type="ARBA" id="ARBA00022679"/>
    </source>
</evidence>
<feature type="region of interest" description="Disordered" evidence="8">
    <location>
        <begin position="619"/>
        <end position="654"/>
    </location>
</feature>
<feature type="compositionally biased region" description="Polar residues" evidence="8">
    <location>
        <begin position="619"/>
        <end position="633"/>
    </location>
</feature>
<evidence type="ECO:0000256" key="1">
    <source>
        <dbReference type="ARBA" id="ARBA00008867"/>
    </source>
</evidence>
<keyword evidence="5" id="KW-0418">Kinase</keyword>
<dbReference type="InterPro" id="IPR050494">
    <property type="entry name" value="Ser_Thr_dual-spec_kinase"/>
</dbReference>
<dbReference type="Gene3D" id="3.30.200.20">
    <property type="entry name" value="Phosphorylase Kinase, domain 1"/>
    <property type="match status" value="1"/>
</dbReference>
<keyword evidence="6 7" id="KW-0067">ATP-binding</keyword>
<keyword evidence="4 7" id="KW-0547">Nucleotide-binding</keyword>
<dbReference type="FunFam" id="3.30.200.20:FF:000087">
    <property type="entry name" value="Dual specificity tyrosine-phosphorylation-regulated kinase 1A"/>
    <property type="match status" value="1"/>
</dbReference>
<dbReference type="SUPFAM" id="SSF56112">
    <property type="entry name" value="Protein kinase-like (PK-like)"/>
    <property type="match status" value="1"/>
</dbReference>
<evidence type="ECO:0000256" key="8">
    <source>
        <dbReference type="SAM" id="MobiDB-lite"/>
    </source>
</evidence>
<accession>A0ABC8KP55</accession>
<feature type="compositionally biased region" description="Polar residues" evidence="8">
    <location>
        <begin position="864"/>
        <end position="888"/>
    </location>
</feature>
<dbReference type="InterPro" id="IPR011009">
    <property type="entry name" value="Kinase-like_dom_sf"/>
</dbReference>
<evidence type="ECO:0000256" key="2">
    <source>
        <dbReference type="ARBA" id="ARBA00022527"/>
    </source>
</evidence>
<feature type="compositionally biased region" description="Polar residues" evidence="8">
    <location>
        <begin position="694"/>
        <end position="732"/>
    </location>
</feature>
<feature type="domain" description="Protein kinase" evidence="9">
    <location>
        <begin position="120"/>
        <end position="463"/>
    </location>
</feature>